<dbReference type="InterPro" id="IPR018060">
    <property type="entry name" value="HTH_AraC"/>
</dbReference>
<evidence type="ECO:0000256" key="1">
    <source>
        <dbReference type="ARBA" id="ARBA00023015"/>
    </source>
</evidence>
<evidence type="ECO:0000259" key="4">
    <source>
        <dbReference type="PROSITE" id="PS01124"/>
    </source>
</evidence>
<feature type="domain" description="HTH araC/xylS-type" evidence="4">
    <location>
        <begin position="241"/>
        <end position="339"/>
    </location>
</feature>
<dbReference type="GO" id="GO:0003700">
    <property type="term" value="F:DNA-binding transcription factor activity"/>
    <property type="evidence" value="ECO:0007669"/>
    <property type="project" value="InterPro"/>
</dbReference>
<dbReference type="RefSeq" id="WP_171223683.1">
    <property type="nucleotide sequence ID" value="NZ_CP053085.1"/>
</dbReference>
<dbReference type="Pfam" id="PF12625">
    <property type="entry name" value="Arabinose_bd"/>
    <property type="match status" value="1"/>
</dbReference>
<evidence type="ECO:0000313" key="6">
    <source>
        <dbReference type="Proteomes" id="UP000500938"/>
    </source>
</evidence>
<evidence type="ECO:0000256" key="2">
    <source>
        <dbReference type="ARBA" id="ARBA00023125"/>
    </source>
</evidence>
<dbReference type="PROSITE" id="PS01124">
    <property type="entry name" value="HTH_ARAC_FAMILY_2"/>
    <property type="match status" value="1"/>
</dbReference>
<dbReference type="AlphaFoldDB" id="A0A6M4IL54"/>
<proteinExistence type="predicted"/>
<name>A0A6M4IL54_9BACT</name>
<reference evidence="5 6" key="1">
    <citation type="submission" date="2020-05" db="EMBL/GenBank/DDBJ databases">
        <title>Complete genome sequence of Gemmatimonas greenlandica TET16.</title>
        <authorList>
            <person name="Zeng Y."/>
        </authorList>
    </citation>
    <scope>NUCLEOTIDE SEQUENCE [LARGE SCALE GENOMIC DNA]</scope>
    <source>
        <strain evidence="5 6">TET16</strain>
    </source>
</reference>
<dbReference type="SMART" id="SM00342">
    <property type="entry name" value="HTH_ARAC"/>
    <property type="match status" value="1"/>
</dbReference>
<evidence type="ECO:0000256" key="3">
    <source>
        <dbReference type="ARBA" id="ARBA00023163"/>
    </source>
</evidence>
<dbReference type="GO" id="GO:0000976">
    <property type="term" value="F:transcription cis-regulatory region binding"/>
    <property type="evidence" value="ECO:0007669"/>
    <property type="project" value="TreeGrafter"/>
</dbReference>
<gene>
    <name evidence="5" type="ORF">HKW67_01355</name>
</gene>
<dbReference type="Gene3D" id="1.10.10.60">
    <property type="entry name" value="Homeodomain-like"/>
    <property type="match status" value="1"/>
</dbReference>
<keyword evidence="2" id="KW-0238">DNA-binding</keyword>
<accession>A0A6M4IL54</accession>
<dbReference type="EMBL" id="CP053085">
    <property type="protein sequence ID" value="QJR34257.1"/>
    <property type="molecule type" value="Genomic_DNA"/>
</dbReference>
<keyword evidence="6" id="KW-1185">Reference proteome</keyword>
<dbReference type="Pfam" id="PF12833">
    <property type="entry name" value="HTH_18"/>
    <property type="match status" value="1"/>
</dbReference>
<dbReference type="PANTHER" id="PTHR47894:SF1">
    <property type="entry name" value="HTH-TYPE TRANSCRIPTIONAL REGULATOR VQSM"/>
    <property type="match status" value="1"/>
</dbReference>
<organism evidence="5 6">
    <name type="scientific">Gemmatimonas groenlandica</name>
    <dbReference type="NCBI Taxonomy" id="2732249"/>
    <lineage>
        <taxon>Bacteria</taxon>
        <taxon>Pseudomonadati</taxon>
        <taxon>Gemmatimonadota</taxon>
        <taxon>Gemmatimonadia</taxon>
        <taxon>Gemmatimonadales</taxon>
        <taxon>Gemmatimonadaceae</taxon>
        <taxon>Gemmatimonas</taxon>
    </lineage>
</organism>
<evidence type="ECO:0000313" key="5">
    <source>
        <dbReference type="EMBL" id="QJR34257.1"/>
    </source>
</evidence>
<protein>
    <submittedName>
        <fullName evidence="5">AraC family transcriptional regulator</fullName>
    </submittedName>
</protein>
<dbReference type="InterPro" id="IPR009057">
    <property type="entry name" value="Homeodomain-like_sf"/>
</dbReference>
<dbReference type="KEGG" id="ggr:HKW67_01355"/>
<dbReference type="PANTHER" id="PTHR47894">
    <property type="entry name" value="HTH-TYPE TRANSCRIPTIONAL REGULATOR GADX"/>
    <property type="match status" value="1"/>
</dbReference>
<dbReference type="Proteomes" id="UP000500938">
    <property type="component" value="Chromosome"/>
</dbReference>
<dbReference type="GO" id="GO:0005829">
    <property type="term" value="C:cytosol"/>
    <property type="evidence" value="ECO:0007669"/>
    <property type="project" value="TreeGrafter"/>
</dbReference>
<dbReference type="SUPFAM" id="SSF46689">
    <property type="entry name" value="Homeodomain-like"/>
    <property type="match status" value="1"/>
</dbReference>
<dbReference type="InterPro" id="IPR032687">
    <property type="entry name" value="AraC-type_N"/>
</dbReference>
<sequence length="348" mass="38637">MRETTIAASIVADMYQYLDARGVSSVDAATACDIEISVPPGSDERVAGSRIERLWAHVVRETGDPAVGLHMAERYSPGSLDILGYVVLSCSTVGQVLDRLSRYVGVLNDGLRLEVVREATTAYCRCTFVEGTDNYLLRRPREAMDTMWGGLARELGRLTAKPLTASAVWFRQPAPPPEELADYERVLGAPVHFGMSEYRFMIPLADVDEPLLSANPALLAVFERHADEVLARLEHHGTPSRRVMEVVAARMKGVVPTLTEVARELAMSERNLQRVLRSDGTTFQQLVDALRRDLAISHLANPHTSAGQVGFLLGFSEPSAFHRAFRRWTGKAPHAFRREAQLDRSMRQ</sequence>
<keyword evidence="3" id="KW-0804">Transcription</keyword>
<keyword evidence="1" id="KW-0805">Transcription regulation</keyword>